<dbReference type="AlphaFoldDB" id="A0A8J4VAN2"/>
<evidence type="ECO:0000313" key="1">
    <source>
        <dbReference type="EMBL" id="KAF3947710.1"/>
    </source>
</evidence>
<comment type="caution">
    <text evidence="1">The sequence shown here is derived from an EMBL/GenBank/DDBJ whole genome shotgun (WGS) entry which is preliminary data.</text>
</comment>
<evidence type="ECO:0000313" key="2">
    <source>
        <dbReference type="Proteomes" id="UP000737018"/>
    </source>
</evidence>
<reference evidence="1" key="1">
    <citation type="submission" date="2020-03" db="EMBL/GenBank/DDBJ databases">
        <title>Castanea mollissima Vanexum genome sequencing.</title>
        <authorList>
            <person name="Staton M."/>
        </authorList>
    </citation>
    <scope>NUCLEOTIDE SEQUENCE</scope>
    <source>
        <tissue evidence="1">Leaf</tissue>
    </source>
</reference>
<name>A0A8J4VAN2_9ROSI</name>
<keyword evidence="2" id="KW-1185">Reference proteome</keyword>
<organism evidence="1 2">
    <name type="scientific">Castanea mollissima</name>
    <name type="common">Chinese chestnut</name>
    <dbReference type="NCBI Taxonomy" id="60419"/>
    <lineage>
        <taxon>Eukaryota</taxon>
        <taxon>Viridiplantae</taxon>
        <taxon>Streptophyta</taxon>
        <taxon>Embryophyta</taxon>
        <taxon>Tracheophyta</taxon>
        <taxon>Spermatophyta</taxon>
        <taxon>Magnoliopsida</taxon>
        <taxon>eudicotyledons</taxon>
        <taxon>Gunneridae</taxon>
        <taxon>Pentapetalae</taxon>
        <taxon>rosids</taxon>
        <taxon>fabids</taxon>
        <taxon>Fagales</taxon>
        <taxon>Fagaceae</taxon>
        <taxon>Castanea</taxon>
    </lineage>
</organism>
<dbReference type="Proteomes" id="UP000737018">
    <property type="component" value="Unassembled WGS sequence"/>
</dbReference>
<accession>A0A8J4VAN2</accession>
<proteinExistence type="predicted"/>
<protein>
    <submittedName>
        <fullName evidence="1">Uncharacterized protein</fullName>
    </submittedName>
</protein>
<sequence>MMTVRKKLHSFPYMQLQVARALGPCESRPGSGRELVFLINSGSTHNFVDQKLTHSLGLAVTPITEFDVKVANRESVVYKESPTCRGAEEVNENRVGKLELQIVKQGLTFNNLLDREGDPNLGRDHDEAQLPGGEERRLVNRTDGELGLGLDEISHRLG</sequence>
<gene>
    <name evidence="1" type="ORF">CMV_026188</name>
</gene>
<dbReference type="EMBL" id="JRKL02007471">
    <property type="protein sequence ID" value="KAF3947710.1"/>
    <property type="molecule type" value="Genomic_DNA"/>
</dbReference>
<dbReference type="OrthoDB" id="1934862at2759"/>